<evidence type="ECO:0000256" key="17">
    <source>
        <dbReference type="ARBA" id="ARBA00031028"/>
    </source>
</evidence>
<evidence type="ECO:0000256" key="14">
    <source>
        <dbReference type="ARBA" id="ARBA00023075"/>
    </source>
</evidence>
<evidence type="ECO:0000256" key="18">
    <source>
        <dbReference type="ARBA" id="ARBA00049551"/>
    </source>
</evidence>
<keyword evidence="14" id="KW-0830">Ubiquinone</keyword>
<keyword evidence="15 21" id="KW-0496">Mitochondrion</keyword>
<dbReference type="GO" id="GO:0008137">
    <property type="term" value="F:NADH dehydrogenase (ubiquinone) activity"/>
    <property type="evidence" value="ECO:0007669"/>
    <property type="project" value="UniProtKB-EC"/>
</dbReference>
<dbReference type="PANTHER" id="PTHR46552:SF1">
    <property type="entry name" value="NADH-UBIQUINONE OXIDOREDUCTASE CHAIN 2"/>
    <property type="match status" value="1"/>
</dbReference>
<keyword evidence="7" id="KW-0679">Respiratory chain</keyword>
<dbReference type="Pfam" id="PF00361">
    <property type="entry name" value="Proton_antipo_M"/>
    <property type="match status" value="1"/>
</dbReference>
<feature type="transmembrane region" description="Helical" evidence="19">
    <location>
        <begin position="197"/>
        <end position="213"/>
    </location>
</feature>
<reference evidence="21" key="1">
    <citation type="submission" date="2023-12" db="EMBL/GenBank/DDBJ databases">
        <authorList>
            <person name="Zhao W."/>
        </authorList>
    </citation>
    <scope>NUCLEOTIDE SEQUENCE</scope>
</reference>
<evidence type="ECO:0000256" key="16">
    <source>
        <dbReference type="ARBA" id="ARBA00023136"/>
    </source>
</evidence>
<evidence type="ECO:0000256" key="9">
    <source>
        <dbReference type="ARBA" id="ARBA00022792"/>
    </source>
</evidence>
<keyword evidence="6" id="KW-0813">Transport</keyword>
<feature type="transmembrane region" description="Helical" evidence="19">
    <location>
        <begin position="264"/>
        <end position="283"/>
    </location>
</feature>
<keyword evidence="10" id="KW-1278">Translocase</keyword>
<evidence type="ECO:0000256" key="13">
    <source>
        <dbReference type="ARBA" id="ARBA00023027"/>
    </source>
</evidence>
<evidence type="ECO:0000256" key="3">
    <source>
        <dbReference type="ARBA" id="ARBA00007012"/>
    </source>
</evidence>
<feature type="transmembrane region" description="Helical" evidence="19">
    <location>
        <begin position="62"/>
        <end position="81"/>
    </location>
</feature>
<evidence type="ECO:0000256" key="12">
    <source>
        <dbReference type="ARBA" id="ARBA00022989"/>
    </source>
</evidence>
<sequence length="323" mass="39142">MKKINKSIMKLITKMLFLLIFFMTLSTMNMFIVWFFMEFIIITMIPMHTKNNNNNYNCLMKYYLIQSISSCLFVMLVTLQYKTIKMNPLMENFLMNLILLIKLGLFPFSSWYFQVTENLEWKMWFLINTFQKIIPIWLMSNFINTKLMNWMIMMNSLYSVMEMTNQNSMRWLMNSSSLNHLSWIIVSMNSYSSNWETYMMVYILMSMNMYMMVNNYNYKTLMNTFMMKMEMKILFCINLMNFMSLPPMLGFLPKIFIINSINNMYIVTSLLLVNIMMMFYYIFMMKNMMINVKNSMININRDIIYLVNVCMLSSILMLFMYTM</sequence>
<organism evidence="21">
    <name type="scientific">Euseius sacchari</name>
    <dbReference type="NCBI Taxonomy" id="3061191"/>
    <lineage>
        <taxon>Eukaryota</taxon>
        <taxon>Metazoa</taxon>
        <taxon>Ecdysozoa</taxon>
        <taxon>Arthropoda</taxon>
        <taxon>Chelicerata</taxon>
        <taxon>Arachnida</taxon>
        <taxon>Acari</taxon>
        <taxon>Parasitiformes</taxon>
        <taxon>Mesostigmata</taxon>
        <taxon>Gamasina</taxon>
        <taxon>Phytoseioidea</taxon>
        <taxon>Phytoseiidae</taxon>
        <taxon>Amblyseiinae</taxon>
        <taxon>Euseius</taxon>
    </lineage>
</organism>
<evidence type="ECO:0000256" key="1">
    <source>
        <dbReference type="ARBA" id="ARBA00003257"/>
    </source>
</evidence>
<feature type="transmembrane region" description="Helical" evidence="19">
    <location>
        <begin position="16"/>
        <end position="42"/>
    </location>
</feature>
<evidence type="ECO:0000256" key="8">
    <source>
        <dbReference type="ARBA" id="ARBA00022692"/>
    </source>
</evidence>
<dbReference type="GO" id="GO:0006120">
    <property type="term" value="P:mitochondrial electron transport, NADH to ubiquinone"/>
    <property type="evidence" value="ECO:0007669"/>
    <property type="project" value="TreeGrafter"/>
</dbReference>
<evidence type="ECO:0000256" key="6">
    <source>
        <dbReference type="ARBA" id="ARBA00022448"/>
    </source>
</evidence>
<feature type="transmembrane region" description="Helical" evidence="19">
    <location>
        <begin position="233"/>
        <end position="252"/>
    </location>
</feature>
<feature type="domain" description="NADH:quinone oxidoreductase/Mrp antiporter transmembrane" evidence="20">
    <location>
        <begin position="28"/>
        <end position="273"/>
    </location>
</feature>
<geneLocation type="mitochondrion" evidence="21"/>
<dbReference type="EC" id="7.1.1.2" evidence="4"/>
<keyword evidence="11" id="KW-0249">Electron transport</keyword>
<dbReference type="EMBL" id="OR906641">
    <property type="protein sequence ID" value="WXI66967.1"/>
    <property type="molecule type" value="Genomic_DNA"/>
</dbReference>
<keyword evidence="13" id="KW-0520">NAD</keyword>
<feature type="transmembrane region" description="Helical" evidence="19">
    <location>
        <begin position="93"/>
        <end position="113"/>
    </location>
</feature>
<evidence type="ECO:0000313" key="21">
    <source>
        <dbReference type="EMBL" id="WXI66967.1"/>
    </source>
</evidence>
<comment type="function">
    <text evidence="1">Core subunit of the mitochondrial membrane respiratory chain NADH dehydrogenase (Complex I) that is believed to belong to the minimal assembly required for catalysis. Complex I functions in the transfer of electrons from NADH to the respiratory chain. The immediate electron acceptor for the enzyme is believed to be ubiquinone.</text>
</comment>
<evidence type="ECO:0000256" key="10">
    <source>
        <dbReference type="ARBA" id="ARBA00022967"/>
    </source>
</evidence>
<name>A0AAU6PCL8_9ACAR</name>
<keyword evidence="16 19" id="KW-0472">Membrane</keyword>
<protein>
    <recommendedName>
        <fullName evidence="5">NADH-ubiquinone oxidoreductase chain 2</fullName>
        <ecNumber evidence="4">7.1.1.2</ecNumber>
    </recommendedName>
    <alternativeName>
        <fullName evidence="17">NADH dehydrogenase subunit 2</fullName>
    </alternativeName>
</protein>
<dbReference type="InterPro" id="IPR001750">
    <property type="entry name" value="ND/Mrp_TM"/>
</dbReference>
<keyword evidence="9" id="KW-0999">Mitochondrion inner membrane</keyword>
<dbReference type="InterPro" id="IPR050175">
    <property type="entry name" value="Complex_I_Subunit_2"/>
</dbReference>
<proteinExistence type="inferred from homology"/>
<dbReference type="PANTHER" id="PTHR46552">
    <property type="entry name" value="NADH-UBIQUINONE OXIDOREDUCTASE CHAIN 2"/>
    <property type="match status" value="1"/>
</dbReference>
<feature type="transmembrane region" description="Helical" evidence="19">
    <location>
        <begin position="303"/>
        <end position="321"/>
    </location>
</feature>
<accession>A0AAU6PCL8</accession>
<evidence type="ECO:0000256" key="2">
    <source>
        <dbReference type="ARBA" id="ARBA00004448"/>
    </source>
</evidence>
<dbReference type="AlphaFoldDB" id="A0AAU6PCL8"/>
<evidence type="ECO:0000256" key="7">
    <source>
        <dbReference type="ARBA" id="ARBA00022660"/>
    </source>
</evidence>
<evidence type="ECO:0000259" key="20">
    <source>
        <dbReference type="Pfam" id="PF00361"/>
    </source>
</evidence>
<dbReference type="GO" id="GO:0005743">
    <property type="term" value="C:mitochondrial inner membrane"/>
    <property type="evidence" value="ECO:0007669"/>
    <property type="project" value="UniProtKB-SubCell"/>
</dbReference>
<comment type="similarity">
    <text evidence="3">Belongs to the complex I subunit 2 family.</text>
</comment>
<evidence type="ECO:0000256" key="4">
    <source>
        <dbReference type="ARBA" id="ARBA00012944"/>
    </source>
</evidence>
<comment type="catalytic activity">
    <reaction evidence="18">
        <text>a ubiquinone + NADH + 5 H(+)(in) = a ubiquinol + NAD(+) + 4 H(+)(out)</text>
        <dbReference type="Rhea" id="RHEA:29091"/>
        <dbReference type="Rhea" id="RHEA-COMP:9565"/>
        <dbReference type="Rhea" id="RHEA-COMP:9566"/>
        <dbReference type="ChEBI" id="CHEBI:15378"/>
        <dbReference type="ChEBI" id="CHEBI:16389"/>
        <dbReference type="ChEBI" id="CHEBI:17976"/>
        <dbReference type="ChEBI" id="CHEBI:57540"/>
        <dbReference type="ChEBI" id="CHEBI:57945"/>
        <dbReference type="EC" id="7.1.1.2"/>
    </reaction>
</comment>
<comment type="subcellular location">
    <subcellularLocation>
        <location evidence="2">Mitochondrion inner membrane</location>
        <topology evidence="2">Multi-pass membrane protein</topology>
    </subcellularLocation>
</comment>
<gene>
    <name evidence="21" type="primary">ND2</name>
</gene>
<evidence type="ECO:0000256" key="19">
    <source>
        <dbReference type="SAM" id="Phobius"/>
    </source>
</evidence>
<evidence type="ECO:0000256" key="11">
    <source>
        <dbReference type="ARBA" id="ARBA00022982"/>
    </source>
</evidence>
<keyword evidence="8 19" id="KW-0812">Transmembrane</keyword>
<keyword evidence="12 19" id="KW-1133">Transmembrane helix</keyword>
<evidence type="ECO:0000256" key="15">
    <source>
        <dbReference type="ARBA" id="ARBA00023128"/>
    </source>
</evidence>
<evidence type="ECO:0000256" key="5">
    <source>
        <dbReference type="ARBA" id="ARBA00021008"/>
    </source>
</evidence>